<keyword evidence="1" id="KW-0812">Transmembrane</keyword>
<dbReference type="EMBL" id="AWUE01018489">
    <property type="protein sequence ID" value="OMO79896.1"/>
    <property type="molecule type" value="Genomic_DNA"/>
</dbReference>
<feature type="transmembrane region" description="Helical" evidence="1">
    <location>
        <begin position="23"/>
        <end position="43"/>
    </location>
</feature>
<keyword evidence="1" id="KW-1133">Transmembrane helix</keyword>
<evidence type="ECO:0000313" key="3">
    <source>
        <dbReference type="Proteomes" id="UP000187203"/>
    </source>
</evidence>
<sequence length="158" mass="17321">MRCSTEFCDECAKATGDVGKSKMTLLLTKFMGGLLGIIFFDLIMKISTKVISEGGFERRGVEAVAIWAIFMALRATKEAWMDKTHWSLCFLAAHCIVAVESAHSQIRGIAISTFQVVLVPTIVGEVGMERKIPLSKDFYNFLMDSAMSPIALEASGIC</sequence>
<keyword evidence="1" id="KW-0472">Membrane</keyword>
<keyword evidence="3" id="KW-1185">Reference proteome</keyword>
<organism evidence="2 3">
    <name type="scientific">Corchorus olitorius</name>
    <dbReference type="NCBI Taxonomy" id="93759"/>
    <lineage>
        <taxon>Eukaryota</taxon>
        <taxon>Viridiplantae</taxon>
        <taxon>Streptophyta</taxon>
        <taxon>Embryophyta</taxon>
        <taxon>Tracheophyta</taxon>
        <taxon>Spermatophyta</taxon>
        <taxon>Magnoliopsida</taxon>
        <taxon>eudicotyledons</taxon>
        <taxon>Gunneridae</taxon>
        <taxon>Pentapetalae</taxon>
        <taxon>rosids</taxon>
        <taxon>malvids</taxon>
        <taxon>Malvales</taxon>
        <taxon>Malvaceae</taxon>
        <taxon>Grewioideae</taxon>
        <taxon>Apeibeae</taxon>
        <taxon>Corchorus</taxon>
    </lineage>
</organism>
<dbReference type="Proteomes" id="UP000187203">
    <property type="component" value="Unassembled WGS sequence"/>
</dbReference>
<gene>
    <name evidence="2" type="ORF">COLO4_24298</name>
</gene>
<name>A0A1R3IBB2_9ROSI</name>
<proteinExistence type="predicted"/>
<protein>
    <submittedName>
        <fullName evidence="2">Bile acid Na+ symporter family protein</fullName>
    </submittedName>
</protein>
<evidence type="ECO:0000313" key="2">
    <source>
        <dbReference type="EMBL" id="OMO79896.1"/>
    </source>
</evidence>
<reference evidence="3" key="1">
    <citation type="submission" date="2013-09" db="EMBL/GenBank/DDBJ databases">
        <title>Corchorus olitorius genome sequencing.</title>
        <authorList>
            <person name="Alam M."/>
            <person name="Haque M.S."/>
            <person name="Islam M.S."/>
            <person name="Emdad E.M."/>
            <person name="Islam M.M."/>
            <person name="Ahmed B."/>
            <person name="Halim A."/>
            <person name="Hossen Q.M.M."/>
            <person name="Hossain M.Z."/>
            <person name="Ahmed R."/>
            <person name="Khan M.M."/>
            <person name="Islam R."/>
            <person name="Rashid M.M."/>
            <person name="Khan S.A."/>
            <person name="Rahman M.S."/>
            <person name="Alam M."/>
            <person name="Yahiya A.S."/>
            <person name="Khan M.S."/>
            <person name="Azam M.S."/>
            <person name="Haque T."/>
            <person name="Lashkar M.Z.H."/>
            <person name="Akhand A.I."/>
            <person name="Morshed G."/>
            <person name="Roy S."/>
            <person name="Uddin K.S."/>
            <person name="Rabeya T."/>
            <person name="Hossain A.S."/>
            <person name="Chowdhury A."/>
            <person name="Snigdha A.R."/>
            <person name="Mortoza M.S."/>
            <person name="Matin S.A."/>
            <person name="Hoque S.M.E."/>
            <person name="Islam M.K."/>
            <person name="Roy D.K."/>
            <person name="Haider R."/>
            <person name="Moosa M.M."/>
            <person name="Elias S.M."/>
            <person name="Hasan A.M."/>
            <person name="Jahan S."/>
            <person name="Shafiuddin M."/>
            <person name="Mahmood N."/>
            <person name="Shommy N.S."/>
        </authorList>
    </citation>
    <scope>NUCLEOTIDE SEQUENCE [LARGE SCALE GENOMIC DNA]</scope>
    <source>
        <strain evidence="3">cv. O-4</strain>
    </source>
</reference>
<comment type="caution">
    <text evidence="2">The sequence shown here is derived from an EMBL/GenBank/DDBJ whole genome shotgun (WGS) entry which is preliminary data.</text>
</comment>
<evidence type="ECO:0000256" key="1">
    <source>
        <dbReference type="SAM" id="Phobius"/>
    </source>
</evidence>
<accession>A0A1R3IBB2</accession>
<dbReference type="AlphaFoldDB" id="A0A1R3IBB2"/>